<dbReference type="SUPFAM" id="SSF103473">
    <property type="entry name" value="MFS general substrate transporter"/>
    <property type="match status" value="1"/>
</dbReference>
<dbReference type="InterPro" id="IPR036259">
    <property type="entry name" value="MFS_trans_sf"/>
</dbReference>
<feature type="transmembrane region" description="Helical" evidence="8">
    <location>
        <begin position="60"/>
        <end position="83"/>
    </location>
</feature>
<feature type="signal peptide" evidence="9">
    <location>
        <begin position="1"/>
        <end position="16"/>
    </location>
</feature>
<evidence type="ECO:0000256" key="5">
    <source>
        <dbReference type="ARBA" id="ARBA00022989"/>
    </source>
</evidence>
<name>A0A7R9JKE5_TIMCA</name>
<protein>
    <submittedName>
        <fullName evidence="10">(California timema) hypothetical protein</fullName>
    </submittedName>
</protein>
<dbReference type="FunFam" id="1.20.1250.20:FF:000003">
    <property type="entry name" value="Solute carrier family 17 member 3"/>
    <property type="match status" value="1"/>
</dbReference>
<dbReference type="InterPro" id="IPR050382">
    <property type="entry name" value="MFS_Na/Anion_cotransporter"/>
</dbReference>
<feature type="region of interest" description="Disordered" evidence="7">
    <location>
        <begin position="163"/>
        <end position="184"/>
    </location>
</feature>
<evidence type="ECO:0000256" key="2">
    <source>
        <dbReference type="ARBA" id="ARBA00022448"/>
    </source>
</evidence>
<reference evidence="10" key="1">
    <citation type="submission" date="2020-11" db="EMBL/GenBank/DDBJ databases">
        <authorList>
            <person name="Tran Van P."/>
        </authorList>
    </citation>
    <scope>NUCLEOTIDE SEQUENCE</scope>
</reference>
<dbReference type="Gene3D" id="1.20.1250.20">
    <property type="entry name" value="MFS general substrate transporter like domains"/>
    <property type="match status" value="1"/>
</dbReference>
<organism evidence="10">
    <name type="scientific">Timema californicum</name>
    <name type="common">California timema</name>
    <name type="synonym">Walking stick</name>
    <dbReference type="NCBI Taxonomy" id="61474"/>
    <lineage>
        <taxon>Eukaryota</taxon>
        <taxon>Metazoa</taxon>
        <taxon>Ecdysozoa</taxon>
        <taxon>Arthropoda</taxon>
        <taxon>Hexapoda</taxon>
        <taxon>Insecta</taxon>
        <taxon>Pterygota</taxon>
        <taxon>Neoptera</taxon>
        <taxon>Polyneoptera</taxon>
        <taxon>Phasmatodea</taxon>
        <taxon>Timematodea</taxon>
        <taxon>Timematoidea</taxon>
        <taxon>Timematidae</taxon>
        <taxon>Timema</taxon>
    </lineage>
</organism>
<evidence type="ECO:0000256" key="7">
    <source>
        <dbReference type="SAM" id="MobiDB-lite"/>
    </source>
</evidence>
<evidence type="ECO:0000256" key="9">
    <source>
        <dbReference type="SAM" id="SignalP"/>
    </source>
</evidence>
<evidence type="ECO:0000256" key="3">
    <source>
        <dbReference type="ARBA" id="ARBA00022692"/>
    </source>
</evidence>
<evidence type="ECO:0000256" key="6">
    <source>
        <dbReference type="ARBA" id="ARBA00023136"/>
    </source>
</evidence>
<feature type="transmembrane region" description="Helical" evidence="8">
    <location>
        <begin position="136"/>
        <end position="155"/>
    </location>
</feature>
<gene>
    <name evidence="10" type="ORF">TCMB3V08_LOCUS13454</name>
</gene>
<evidence type="ECO:0000256" key="1">
    <source>
        <dbReference type="ARBA" id="ARBA00004141"/>
    </source>
</evidence>
<dbReference type="PANTHER" id="PTHR11662:SF457">
    <property type="entry name" value="MAJOR FACILITATOR SUPERFAMILY TRANSPORTER 3"/>
    <property type="match status" value="1"/>
</dbReference>
<dbReference type="GO" id="GO:0015293">
    <property type="term" value="F:symporter activity"/>
    <property type="evidence" value="ECO:0007669"/>
    <property type="project" value="UniProtKB-KW"/>
</dbReference>
<feature type="chain" id="PRO_5030715880" evidence="9">
    <location>
        <begin position="17"/>
        <end position="184"/>
    </location>
</feature>
<evidence type="ECO:0000256" key="8">
    <source>
        <dbReference type="SAM" id="Phobius"/>
    </source>
</evidence>
<keyword evidence="2" id="KW-0813">Transport</keyword>
<feature type="transmembrane region" description="Helical" evidence="8">
    <location>
        <begin position="103"/>
        <end position="124"/>
    </location>
</feature>
<keyword evidence="9" id="KW-0732">Signal</keyword>
<evidence type="ECO:0000313" key="10">
    <source>
        <dbReference type="EMBL" id="CAD7580921.1"/>
    </source>
</evidence>
<comment type="subcellular location">
    <subcellularLocation>
        <location evidence="1">Membrane</location>
        <topology evidence="1">Multi-pass membrane protein</topology>
    </subcellularLocation>
</comment>
<feature type="transmembrane region" description="Helical" evidence="8">
    <location>
        <begin position="34"/>
        <end position="53"/>
    </location>
</feature>
<keyword evidence="6 8" id="KW-0472">Membrane</keyword>
<dbReference type="PANTHER" id="PTHR11662">
    <property type="entry name" value="SOLUTE CARRIER FAMILY 17"/>
    <property type="match status" value="1"/>
</dbReference>
<dbReference type="AlphaFoldDB" id="A0A7R9JKE5"/>
<dbReference type="GO" id="GO:0006820">
    <property type="term" value="P:monoatomic anion transport"/>
    <property type="evidence" value="ECO:0007669"/>
    <property type="project" value="TreeGrafter"/>
</dbReference>
<proteinExistence type="predicted"/>
<accession>A0A7R9JKE5</accession>
<dbReference type="EMBL" id="OE207043">
    <property type="protein sequence ID" value="CAD7580921.1"/>
    <property type="molecule type" value="Genomic_DNA"/>
</dbReference>
<sequence length="184" mass="19827">MPFLIMWFFSIALSKSLDTARSKKYITTTTARKIATAIATLVPCICLVAVSFIGCDRAGAVALMTVGTMAIGGMFSGFLSNHIDIAPNFAGENSCLVTSRTLIGITNTLATIPGFVVPLFVGYMTHNNQTIAQWRIIFLTMAALYVLGFAVYTLFGSGEEQSWNETSEAPAEETDAETTQNTPM</sequence>
<dbReference type="GO" id="GO:0016020">
    <property type="term" value="C:membrane"/>
    <property type="evidence" value="ECO:0007669"/>
    <property type="project" value="UniProtKB-SubCell"/>
</dbReference>
<keyword evidence="5 8" id="KW-1133">Transmembrane helix</keyword>
<keyword evidence="4" id="KW-0769">Symport</keyword>
<evidence type="ECO:0000256" key="4">
    <source>
        <dbReference type="ARBA" id="ARBA00022847"/>
    </source>
</evidence>
<keyword evidence="3 8" id="KW-0812">Transmembrane</keyword>